<keyword evidence="2" id="KW-1185">Reference proteome</keyword>
<reference evidence="2" key="1">
    <citation type="journal article" date="2015" name="PLoS Genet.">
        <title>Genome Sequence and Transcriptome Analyses of Chrysochromulina tobin: Metabolic Tools for Enhanced Algal Fitness in the Prominent Order Prymnesiales (Haptophyceae).</title>
        <authorList>
            <person name="Hovde B.T."/>
            <person name="Deodato C.R."/>
            <person name="Hunsperger H.M."/>
            <person name="Ryken S.A."/>
            <person name="Yost W."/>
            <person name="Jha R.K."/>
            <person name="Patterson J."/>
            <person name="Monnat R.J. Jr."/>
            <person name="Barlow S.B."/>
            <person name="Starkenburg S.R."/>
            <person name="Cattolico R.A."/>
        </authorList>
    </citation>
    <scope>NUCLEOTIDE SEQUENCE</scope>
    <source>
        <strain evidence="2">CCMP291</strain>
    </source>
</reference>
<organism evidence="1 2">
    <name type="scientific">Chrysochromulina tobinii</name>
    <dbReference type="NCBI Taxonomy" id="1460289"/>
    <lineage>
        <taxon>Eukaryota</taxon>
        <taxon>Haptista</taxon>
        <taxon>Haptophyta</taxon>
        <taxon>Prymnesiophyceae</taxon>
        <taxon>Prymnesiales</taxon>
        <taxon>Chrysochromulinaceae</taxon>
        <taxon>Chrysochromulina</taxon>
    </lineage>
</organism>
<accession>A0A0M0JA64</accession>
<comment type="caution">
    <text evidence="1">The sequence shown here is derived from an EMBL/GenBank/DDBJ whole genome shotgun (WGS) entry which is preliminary data.</text>
</comment>
<proteinExistence type="predicted"/>
<dbReference type="AlphaFoldDB" id="A0A0M0JA64"/>
<evidence type="ECO:0000313" key="2">
    <source>
        <dbReference type="Proteomes" id="UP000037460"/>
    </source>
</evidence>
<name>A0A0M0JA64_9EUKA</name>
<protein>
    <submittedName>
        <fullName evidence="1">Short-chain dehydrogenase reductase sdr</fullName>
    </submittedName>
</protein>
<evidence type="ECO:0000313" key="1">
    <source>
        <dbReference type="EMBL" id="KOO23390.1"/>
    </source>
</evidence>
<gene>
    <name evidence="1" type="ORF">Ctob_005648</name>
</gene>
<sequence>MGAADALTDLQLQNGYSGHRAYSLSKLCDAMISQELHARYGDPPLLTFNTMDPTEQIGLGADTKMLRAGWGEWGSSASRATISADMMMAEGWAGRSGEGFSSTREVADPVARKFLWDELTALTGAQYP</sequence>
<dbReference type="Gene3D" id="3.40.50.720">
    <property type="entry name" value="NAD(P)-binding Rossmann-like Domain"/>
    <property type="match status" value="1"/>
</dbReference>
<dbReference type="Proteomes" id="UP000037460">
    <property type="component" value="Unassembled WGS sequence"/>
</dbReference>
<dbReference type="OrthoDB" id="191139at2759"/>
<dbReference type="EMBL" id="JWZX01003197">
    <property type="protein sequence ID" value="KOO23390.1"/>
    <property type="molecule type" value="Genomic_DNA"/>
</dbReference>